<reference evidence="1 2" key="1">
    <citation type="submission" date="2019-06" db="EMBL/GenBank/DDBJ databases">
        <title>Sequencing the genomes of 1000 actinobacteria strains.</title>
        <authorList>
            <person name="Klenk H.-P."/>
        </authorList>
    </citation>
    <scope>NUCLEOTIDE SEQUENCE [LARGE SCALE GENOMIC DNA]</scope>
    <source>
        <strain evidence="1 2">DSM 102200</strain>
    </source>
</reference>
<dbReference type="Proteomes" id="UP000316096">
    <property type="component" value="Unassembled WGS sequence"/>
</dbReference>
<comment type="caution">
    <text evidence="1">The sequence shown here is derived from an EMBL/GenBank/DDBJ whole genome shotgun (WGS) entry which is preliminary data.</text>
</comment>
<evidence type="ECO:0000313" key="2">
    <source>
        <dbReference type="Proteomes" id="UP000316096"/>
    </source>
</evidence>
<accession>A0A543CKZ2</accession>
<dbReference type="EMBL" id="VFOZ01000001">
    <property type="protein sequence ID" value="TQL97749.1"/>
    <property type="molecule type" value="Genomic_DNA"/>
</dbReference>
<dbReference type="AlphaFoldDB" id="A0A543CKZ2"/>
<organism evidence="1 2">
    <name type="scientific">Actinoallomurus bryophytorum</name>
    <dbReference type="NCBI Taxonomy" id="1490222"/>
    <lineage>
        <taxon>Bacteria</taxon>
        <taxon>Bacillati</taxon>
        <taxon>Actinomycetota</taxon>
        <taxon>Actinomycetes</taxon>
        <taxon>Streptosporangiales</taxon>
        <taxon>Thermomonosporaceae</taxon>
        <taxon>Actinoallomurus</taxon>
    </lineage>
</organism>
<proteinExistence type="predicted"/>
<sequence>MSTVVVYCGASTIHAVQRATILLLRPPEWNLPVNRNCNSYV</sequence>
<name>A0A543CKZ2_9ACTN</name>
<evidence type="ECO:0000313" key="1">
    <source>
        <dbReference type="EMBL" id="TQL97749.1"/>
    </source>
</evidence>
<keyword evidence="2" id="KW-1185">Reference proteome</keyword>
<protein>
    <submittedName>
        <fullName evidence="1">Uncharacterized protein</fullName>
    </submittedName>
</protein>
<gene>
    <name evidence="1" type="ORF">FB559_3352</name>
</gene>